<dbReference type="OrthoDB" id="9800597at2"/>
<accession>A0A560WG75</accession>
<evidence type="ECO:0000313" key="1">
    <source>
        <dbReference type="EMBL" id="TWD16691.1"/>
    </source>
</evidence>
<evidence type="ECO:0000313" key="2">
    <source>
        <dbReference type="Proteomes" id="UP000315628"/>
    </source>
</evidence>
<dbReference type="Proteomes" id="UP000315628">
    <property type="component" value="Unassembled WGS sequence"/>
</dbReference>
<dbReference type="AlphaFoldDB" id="A0A560WG75"/>
<sequence>MTTGEGVSPGDGVTGGRSVEVLVGMSVAEIASRRDLAAAARRRGAEVAYLQHGDPSLGAALARAVDGGASEVRLVGVDLAGSAPGVSWLRRVVAHWTRTWSGDPVLVAVAERHAVDLADEIGIDERVASARPLTGREAGLTSVAWERVPSHRHQVFVCRGPRCAAAGGAQTQRAIVAALAERGLGDDDVLVTVTGCQFPCNHAPLVSVQPDDVWYGRVDPAAAGRVVAEHLVDGVPVAEHRLPR</sequence>
<dbReference type="Gene3D" id="3.40.30.10">
    <property type="entry name" value="Glutaredoxin"/>
    <property type="match status" value="1"/>
</dbReference>
<dbReference type="RefSeq" id="WP_144854860.1">
    <property type="nucleotide sequence ID" value="NZ_BAAAYT010000001.1"/>
</dbReference>
<comment type="caution">
    <text evidence="1">The sequence shown here is derived from an EMBL/GenBank/DDBJ whole genome shotgun (WGS) entry which is preliminary data.</text>
</comment>
<proteinExistence type="predicted"/>
<dbReference type="InterPro" id="IPR036249">
    <property type="entry name" value="Thioredoxin-like_sf"/>
</dbReference>
<gene>
    <name evidence="1" type="ORF">FB557_0223</name>
</gene>
<keyword evidence="2" id="KW-1185">Reference proteome</keyword>
<reference evidence="1 2" key="1">
    <citation type="submission" date="2019-06" db="EMBL/GenBank/DDBJ databases">
        <title>Sequencing the genomes of 1000 actinobacteria strains.</title>
        <authorList>
            <person name="Klenk H.-P."/>
        </authorList>
    </citation>
    <scope>NUCLEOTIDE SEQUENCE [LARGE SCALE GENOMIC DNA]</scope>
    <source>
        <strain evidence="1 2">DSM 18935</strain>
    </source>
</reference>
<dbReference type="CDD" id="cd02980">
    <property type="entry name" value="TRX_Fd_family"/>
    <property type="match status" value="1"/>
</dbReference>
<protein>
    <submittedName>
        <fullName evidence="1">(2Fe-2S) ferredoxin</fullName>
    </submittedName>
</protein>
<organism evidence="1 2">
    <name type="scientific">Marihabitans asiaticum</name>
    <dbReference type="NCBI Taxonomy" id="415218"/>
    <lineage>
        <taxon>Bacteria</taxon>
        <taxon>Bacillati</taxon>
        <taxon>Actinomycetota</taxon>
        <taxon>Actinomycetes</taxon>
        <taxon>Micrococcales</taxon>
        <taxon>Intrasporangiaceae</taxon>
        <taxon>Marihabitans</taxon>
    </lineage>
</organism>
<name>A0A560WG75_9MICO</name>
<dbReference type="EMBL" id="VIUW01000001">
    <property type="protein sequence ID" value="TWD16691.1"/>
    <property type="molecule type" value="Genomic_DNA"/>
</dbReference>
<dbReference type="SUPFAM" id="SSF52833">
    <property type="entry name" value="Thioredoxin-like"/>
    <property type="match status" value="1"/>
</dbReference>